<accession>A0ABM8RE67</accession>
<evidence type="ECO:0000313" key="3">
    <source>
        <dbReference type="Proteomes" id="UP000673821"/>
    </source>
</evidence>
<comment type="caution">
    <text evidence="2">The sequence shown here is derived from an EMBL/GenBank/DDBJ whole genome shotgun (WGS) entry which is preliminary data.</text>
</comment>
<organism evidence="2 3">
    <name type="scientific">Paraburkholderia nemoris</name>
    <dbReference type="NCBI Taxonomy" id="2793076"/>
    <lineage>
        <taxon>Bacteria</taxon>
        <taxon>Pseudomonadati</taxon>
        <taxon>Pseudomonadota</taxon>
        <taxon>Betaproteobacteria</taxon>
        <taxon>Burkholderiales</taxon>
        <taxon>Burkholderiaceae</taxon>
        <taxon>Paraburkholderia</taxon>
    </lineage>
</organism>
<protein>
    <submittedName>
        <fullName evidence="2">Uncharacterized protein</fullName>
    </submittedName>
</protein>
<feature type="compositionally biased region" description="Low complexity" evidence="1">
    <location>
        <begin position="135"/>
        <end position="150"/>
    </location>
</feature>
<dbReference type="Proteomes" id="UP000673821">
    <property type="component" value="Unassembled WGS sequence"/>
</dbReference>
<proteinExistence type="predicted"/>
<keyword evidence="3" id="KW-1185">Reference proteome</keyword>
<reference evidence="2 3" key="1">
    <citation type="submission" date="2021-02" db="EMBL/GenBank/DDBJ databases">
        <authorList>
            <person name="Vanwijnsberghe S."/>
        </authorList>
    </citation>
    <scope>NUCLEOTIDE SEQUENCE [LARGE SCALE GENOMIC DNA]</scope>
    <source>
        <strain evidence="2 3">R-69776</strain>
    </source>
</reference>
<name>A0ABM8RE67_9BURK</name>
<dbReference type="EMBL" id="CAJNBH010000007">
    <property type="protein sequence ID" value="CAE6748220.1"/>
    <property type="molecule type" value="Genomic_DNA"/>
</dbReference>
<feature type="region of interest" description="Disordered" evidence="1">
    <location>
        <begin position="106"/>
        <end position="150"/>
    </location>
</feature>
<sequence length="226" mass="24612">MEELRLAPATLTTTNPVCTEACRRKADRTILWINGPHWTAGRRGNGIGGRAAQPRREVDEFPPAVSLLGLEVYVSPRELRALDRRRLRATIHTIKAIALPQEEPIGLAGTGHRRTTVASPARADVPTTRHPARPPTRSTSASARSIAPASRAHAGARRKAWFGAAQPVSTPPKCARRLALRMRRDSLACSCRERHANLPANSGPLSTVTEAGNPRISLTRCIKRDT</sequence>
<evidence type="ECO:0000256" key="1">
    <source>
        <dbReference type="SAM" id="MobiDB-lite"/>
    </source>
</evidence>
<evidence type="ECO:0000313" key="2">
    <source>
        <dbReference type="EMBL" id="CAE6748220.1"/>
    </source>
</evidence>
<gene>
    <name evidence="2" type="ORF">R69776_02796</name>
</gene>